<feature type="region of interest" description="Disordered" evidence="1">
    <location>
        <begin position="159"/>
        <end position="178"/>
    </location>
</feature>
<dbReference type="VEuPathDB" id="VectorBase:CPIJ007049"/>
<dbReference type="VEuPathDB" id="VectorBase:CQUJHB013440"/>
<gene>
    <name evidence="3" type="primary">6038879</name>
    <name evidence="2" type="ORF">CpipJ_CPIJ007049</name>
</gene>
<sequence>MKCDGQNGGTAIKRERNEDHIPNIDAEGCYLKELPEPPATHPSVRWSSGLSSNERVFFHQTLSSARRAANFVTVGPIPRDSLDINLASQYNHSEELFKGKNDVVLQEETLGRGTFRRLRNTRDLSPEKIIPLKHPLKIGGLQEKASPYTVKLMNTGPHTPLTNPGYSRQTGDGNFFNY</sequence>
<evidence type="ECO:0000313" key="3">
    <source>
        <dbReference type="EnsemblMetazoa" id="CPIJ007049-PA"/>
    </source>
</evidence>
<dbReference type="AlphaFoldDB" id="B0WIP4"/>
<reference evidence="3" key="2">
    <citation type="submission" date="2021-02" db="UniProtKB">
        <authorList>
            <consortium name="EnsemblMetazoa"/>
        </authorList>
    </citation>
    <scope>IDENTIFICATION</scope>
    <source>
        <strain evidence="3">JHB</strain>
    </source>
</reference>
<dbReference type="FunCoup" id="B0WIP4">
    <property type="interactions" value="3"/>
</dbReference>
<keyword evidence="4" id="KW-1185">Reference proteome</keyword>
<dbReference type="eggNOG" id="ENOG502S2J1">
    <property type="taxonomic scope" value="Eukaryota"/>
</dbReference>
<evidence type="ECO:0000256" key="1">
    <source>
        <dbReference type="SAM" id="MobiDB-lite"/>
    </source>
</evidence>
<organism>
    <name type="scientific">Culex quinquefasciatus</name>
    <name type="common">Southern house mosquito</name>
    <name type="synonym">Culex pungens</name>
    <dbReference type="NCBI Taxonomy" id="7176"/>
    <lineage>
        <taxon>Eukaryota</taxon>
        <taxon>Metazoa</taxon>
        <taxon>Ecdysozoa</taxon>
        <taxon>Arthropoda</taxon>
        <taxon>Hexapoda</taxon>
        <taxon>Insecta</taxon>
        <taxon>Pterygota</taxon>
        <taxon>Neoptera</taxon>
        <taxon>Endopterygota</taxon>
        <taxon>Diptera</taxon>
        <taxon>Nematocera</taxon>
        <taxon>Culicoidea</taxon>
        <taxon>Culicidae</taxon>
        <taxon>Culicinae</taxon>
        <taxon>Culicini</taxon>
        <taxon>Culex</taxon>
        <taxon>Culex</taxon>
    </lineage>
</organism>
<dbReference type="STRING" id="7176.B0WIP4"/>
<dbReference type="KEGG" id="cqu:CpipJ_CPIJ007049"/>
<dbReference type="InParanoid" id="B0WIP4"/>
<dbReference type="EnsemblMetazoa" id="CPIJ007049-RA">
    <property type="protein sequence ID" value="CPIJ007049-PA"/>
    <property type="gene ID" value="CPIJ007049"/>
</dbReference>
<evidence type="ECO:0000313" key="4">
    <source>
        <dbReference type="Proteomes" id="UP000002320"/>
    </source>
</evidence>
<dbReference type="Pfam" id="PF12494">
    <property type="entry name" value="DUF3695"/>
    <property type="match status" value="1"/>
</dbReference>
<dbReference type="OrthoDB" id="10013535at2759"/>
<dbReference type="OMA" id="HTPLTNP"/>
<dbReference type="EMBL" id="DS231951">
    <property type="protein sequence ID" value="EDS28621.1"/>
    <property type="molecule type" value="Genomic_DNA"/>
</dbReference>
<name>B0WIP4_CULQU</name>
<dbReference type="HOGENOM" id="CLU_093033_0_0_1"/>
<accession>B0WIP4</accession>
<protein>
    <submittedName>
        <fullName evidence="2 3">Uncharacterized protein</fullName>
    </submittedName>
</protein>
<dbReference type="InterPro" id="IPR022179">
    <property type="entry name" value="CFAP276"/>
</dbReference>
<evidence type="ECO:0000313" key="2">
    <source>
        <dbReference type="EMBL" id="EDS28621.1"/>
    </source>
</evidence>
<reference evidence="2" key="1">
    <citation type="submission" date="2007-03" db="EMBL/GenBank/DDBJ databases">
        <title>Annotation of Culex pipiens quinquefasciatus.</title>
        <authorList>
            <consortium name="The Broad Institute Genome Sequencing Platform"/>
            <person name="Atkinson P.W."/>
            <person name="Hemingway J."/>
            <person name="Christensen B.M."/>
            <person name="Higgs S."/>
            <person name="Kodira C."/>
            <person name="Hannick L."/>
            <person name="Megy K."/>
            <person name="O'Leary S."/>
            <person name="Pearson M."/>
            <person name="Haas B.J."/>
            <person name="Mauceli E."/>
            <person name="Wortman J.R."/>
            <person name="Lee N.H."/>
            <person name="Guigo R."/>
            <person name="Stanke M."/>
            <person name="Alvarado L."/>
            <person name="Amedeo P."/>
            <person name="Antoine C.H."/>
            <person name="Arensburger P."/>
            <person name="Bidwell S.L."/>
            <person name="Crawford M."/>
            <person name="Camaro F."/>
            <person name="Devon K."/>
            <person name="Engels R."/>
            <person name="Hammond M."/>
            <person name="Howarth C."/>
            <person name="Koehrsen M."/>
            <person name="Lawson D."/>
            <person name="Montgomery P."/>
            <person name="Nene V."/>
            <person name="Nusbaum C."/>
            <person name="Puiu D."/>
            <person name="Romero-Severson J."/>
            <person name="Severson D.W."/>
            <person name="Shumway M."/>
            <person name="Sisk P."/>
            <person name="Stolte C."/>
            <person name="Zeng Q."/>
            <person name="Eisenstadt E."/>
            <person name="Fraser-Liggett C."/>
            <person name="Strausberg R."/>
            <person name="Galagan J."/>
            <person name="Birren B."/>
            <person name="Collins F.H."/>
        </authorList>
    </citation>
    <scope>NUCLEOTIDE SEQUENCE [LARGE SCALE GENOMIC DNA]</scope>
    <source>
        <strain evidence="2">JHB</strain>
    </source>
</reference>
<proteinExistence type="predicted"/>
<dbReference type="Proteomes" id="UP000002320">
    <property type="component" value="Unassembled WGS sequence"/>
</dbReference>